<comment type="caution">
    <text evidence="3">The sequence shown here is derived from an EMBL/GenBank/DDBJ whole genome shotgun (WGS) entry which is preliminary data.</text>
</comment>
<feature type="region of interest" description="Disordered" evidence="1">
    <location>
        <begin position="853"/>
        <end position="886"/>
    </location>
</feature>
<dbReference type="Proteomes" id="UP001187682">
    <property type="component" value="Unassembled WGS sequence"/>
</dbReference>
<sequence length="1054" mass="111272">MPSHKLGRWAFLAALVARSVAKPVNYAEHPANPYSESPLATTITAPEGEILISTSGLVVVVDATKTVTLATVDGSRFITHGVTFTLDGDAEATGTPPSTDSPSDDTNSGDSTTTEEDEDPPPDDTSPTQALPSSSSPPDDTDSGESTALDDDDTPGADDEGSTGASPSPSDMPDDADSGNPPLDDLNRDPGNPPEDVGSGNSGVPEATGGPPPQDDGPSSSPDAEGSSSQPEATASGLPPSDDPENPSNQPEATDTNEPPSDDNEGSSGQPEETGAPPSDDTEDPSDDTEDPSDDTEDPSDEPEATATGVPASDNNDGSSDQPEATGAPPSGNTEDLSGQPEATATSGPPPTSEDENDEDNGDEETENEDNEDENEDDDDDDDDDDSLIPLPLPIPDTGNHLPDPSPGPDPAHRPENGNPPSPEPEPEPTSPSEEDEEEDQETPDCSTETITTTVPCGETAAPATTTTTSVGDEPTRACSPNTCGGGSCSVSKRDISKRASQKSSQPPVCKWSEPENYANPADFMASEGSLSGNSPEPGSDRVFGVPLPIDSNSFPGTTSSTLTVFGDVPVTLATPRLVGCTTIIVISRKGTWANHMWEIPGFLPEKEYVEVSEEGTGGDSGGEESDSDASDIPGLKWSGKWYVPGSTTEAVSEFPAAEQRAFFQKHILDTLHAPYDPPTPHHTKGLDELRQPGNVFEDGSEPQVFMFAPYVAPRRGQDQFRVENPVGLPAAFDLPGRTDTRADEGGPSFNDQIRAELRSIFGEDLNIQMVLYAPDLVEDPFDDTFDNPRGRGLIQYQPGDGRDCEGSEARWRVFFERSLEPHAEATWVPADDQYCLPPVEGNAQNRLLRRQACGSDEPEPSALTPTPTHTPVPTLPPVTELDSREGSSCASTVTVDQCNRAACVPMPLCASWVATAAATPTAELQPQVTSFPVRCWLESELPGHADIDRGDMIDGARKFCESEDAPETMDASSEKYVLNWTNKDDVNYDYQVFWAPGCVTESGSQNIQHPTETGPNCVSSLGRTYDKCENGGIGGSITQGCLVYEFMGGKSDN</sequence>
<evidence type="ECO:0000313" key="3">
    <source>
        <dbReference type="EMBL" id="SPO02476.1"/>
    </source>
</evidence>
<feature type="compositionally biased region" description="Polar residues" evidence="1">
    <location>
        <begin position="246"/>
        <end position="259"/>
    </location>
</feature>
<name>A0AAE8SV95_9PEZI</name>
<feature type="compositionally biased region" description="Acidic residues" evidence="1">
    <location>
        <begin position="139"/>
        <end position="161"/>
    </location>
</feature>
<feature type="region of interest" description="Disordered" evidence="1">
    <location>
        <begin position="87"/>
        <end position="516"/>
    </location>
</feature>
<evidence type="ECO:0000313" key="4">
    <source>
        <dbReference type="Proteomes" id="UP001187682"/>
    </source>
</evidence>
<evidence type="ECO:0000256" key="1">
    <source>
        <dbReference type="SAM" id="MobiDB-lite"/>
    </source>
</evidence>
<protein>
    <submittedName>
        <fullName evidence="3">Uncharacterized protein</fullName>
    </submittedName>
</protein>
<feature type="region of interest" description="Disordered" evidence="1">
    <location>
        <begin position="611"/>
        <end position="634"/>
    </location>
</feature>
<feature type="compositionally biased region" description="Acidic residues" evidence="1">
    <location>
        <begin position="353"/>
        <end position="387"/>
    </location>
</feature>
<feature type="compositionally biased region" description="Polar residues" evidence="1">
    <location>
        <begin position="446"/>
        <end position="455"/>
    </location>
</feature>
<keyword evidence="4" id="KW-1185">Reference proteome</keyword>
<feature type="compositionally biased region" description="Low complexity" evidence="1">
    <location>
        <begin position="125"/>
        <end position="138"/>
    </location>
</feature>
<feature type="compositionally biased region" description="Low complexity" evidence="1">
    <location>
        <begin position="93"/>
        <end position="112"/>
    </location>
</feature>
<feature type="compositionally biased region" description="Low complexity" evidence="1">
    <location>
        <begin position="460"/>
        <end position="469"/>
    </location>
</feature>
<feature type="compositionally biased region" description="Acidic residues" evidence="1">
    <location>
        <begin position="433"/>
        <end position="443"/>
    </location>
</feature>
<feature type="compositionally biased region" description="Pro residues" evidence="1">
    <location>
        <begin position="418"/>
        <end position="430"/>
    </location>
</feature>
<feature type="compositionally biased region" description="Acidic residues" evidence="1">
    <location>
        <begin position="280"/>
        <end position="304"/>
    </location>
</feature>
<accession>A0AAE8SV95</accession>
<organism evidence="3 4">
    <name type="scientific">Cephalotrichum gorgonifer</name>
    <dbReference type="NCBI Taxonomy" id="2041049"/>
    <lineage>
        <taxon>Eukaryota</taxon>
        <taxon>Fungi</taxon>
        <taxon>Dikarya</taxon>
        <taxon>Ascomycota</taxon>
        <taxon>Pezizomycotina</taxon>
        <taxon>Sordariomycetes</taxon>
        <taxon>Hypocreomycetidae</taxon>
        <taxon>Microascales</taxon>
        <taxon>Microascaceae</taxon>
        <taxon>Cephalotrichum</taxon>
    </lineage>
</organism>
<dbReference type="EMBL" id="ONZQ02000006">
    <property type="protein sequence ID" value="SPO02476.1"/>
    <property type="molecule type" value="Genomic_DNA"/>
</dbReference>
<keyword evidence="2" id="KW-0732">Signal</keyword>
<dbReference type="AlphaFoldDB" id="A0AAE8SV95"/>
<proteinExistence type="predicted"/>
<gene>
    <name evidence="3" type="ORF">DNG_05149</name>
</gene>
<feature type="compositionally biased region" description="Low complexity" evidence="1">
    <location>
        <begin position="216"/>
        <end position="229"/>
    </location>
</feature>
<feature type="compositionally biased region" description="Polar residues" evidence="1">
    <location>
        <begin position="313"/>
        <end position="323"/>
    </location>
</feature>
<reference evidence="3" key="1">
    <citation type="submission" date="2018-03" db="EMBL/GenBank/DDBJ databases">
        <authorList>
            <person name="Guldener U."/>
        </authorList>
    </citation>
    <scope>NUCLEOTIDE SEQUENCE</scope>
</reference>
<feature type="region of interest" description="Disordered" evidence="1">
    <location>
        <begin position="521"/>
        <end position="540"/>
    </location>
</feature>
<evidence type="ECO:0000256" key="2">
    <source>
        <dbReference type="SAM" id="SignalP"/>
    </source>
</evidence>
<feature type="compositionally biased region" description="Acidic residues" evidence="1">
    <location>
        <begin position="113"/>
        <end position="122"/>
    </location>
</feature>
<feature type="compositionally biased region" description="Polar residues" evidence="1">
    <location>
        <begin position="331"/>
        <end position="347"/>
    </location>
</feature>
<feature type="chain" id="PRO_5042233587" evidence="2">
    <location>
        <begin position="22"/>
        <end position="1054"/>
    </location>
</feature>
<feature type="signal peptide" evidence="2">
    <location>
        <begin position="1"/>
        <end position="21"/>
    </location>
</feature>